<dbReference type="AlphaFoldDB" id="F5YHE4"/>
<dbReference type="Pfam" id="PF04773">
    <property type="entry name" value="FecR"/>
    <property type="match status" value="1"/>
</dbReference>
<dbReference type="Proteomes" id="UP000009223">
    <property type="component" value="Chromosome"/>
</dbReference>
<evidence type="ECO:0000313" key="4">
    <source>
        <dbReference type="Proteomes" id="UP000009223"/>
    </source>
</evidence>
<feature type="chain" id="PRO_5003336000" description="FecR protein domain-containing protein" evidence="1">
    <location>
        <begin position="24"/>
        <end position="241"/>
    </location>
</feature>
<dbReference type="InterPro" id="IPR006860">
    <property type="entry name" value="FecR"/>
</dbReference>
<organism evidence="3 4">
    <name type="scientific">Treponema primitia (strain ATCC BAA-887 / DSM 12427 / ZAS-2)</name>
    <dbReference type="NCBI Taxonomy" id="545694"/>
    <lineage>
        <taxon>Bacteria</taxon>
        <taxon>Pseudomonadati</taxon>
        <taxon>Spirochaetota</taxon>
        <taxon>Spirochaetia</taxon>
        <taxon>Spirochaetales</taxon>
        <taxon>Treponemataceae</taxon>
        <taxon>Treponema</taxon>
    </lineage>
</organism>
<feature type="domain" description="FecR protein" evidence="2">
    <location>
        <begin position="72"/>
        <end position="165"/>
    </location>
</feature>
<accession>F5YHE4</accession>
<proteinExistence type="predicted"/>
<reference evidence="3 4" key="2">
    <citation type="journal article" date="2011" name="ISME J.">
        <title>RNA-seq reveals cooperative metabolic interactions between two termite-gut spirochete species in co-culture.</title>
        <authorList>
            <person name="Rosenthal A.Z."/>
            <person name="Matson E.G."/>
            <person name="Eldar A."/>
            <person name="Leadbetter J.R."/>
        </authorList>
    </citation>
    <scope>NUCLEOTIDE SEQUENCE [LARGE SCALE GENOMIC DNA]</scope>
    <source>
        <strain evidence="4">ATCC BAA-887 / DSM 12427 / ZAS-2</strain>
    </source>
</reference>
<sequence>MKKYPASLLFIWVLAVPSMGLWAQNGAVSKARETTSQAAFIQEISGKVETKAPGSDWVSAVEGQMIENGTMISTGFKGVALIALGNSVLTVRPLTRLTLREIRENAGNEQVRLDMETGRIRADVSPPAGGRTDFMVRSPITTASVRGTSFEFDGTILIVAQGQVRFTGGDSTSVYVSAGHRVTINSMSGEPILVAEMIREEMKPDLPAGMSAAARGKEINPWKGTDLSAEGTVYVGTKWVE</sequence>
<reference evidence="4" key="1">
    <citation type="submission" date="2009-12" db="EMBL/GenBank/DDBJ databases">
        <title>Complete sequence of Treponema primitia strain ZAS-2.</title>
        <authorList>
            <person name="Tetu S.G."/>
            <person name="Matson E."/>
            <person name="Ren Q."/>
            <person name="Seshadri R."/>
            <person name="Elbourne L."/>
            <person name="Hassan K.A."/>
            <person name="Durkin A."/>
            <person name="Radune D."/>
            <person name="Mohamoud Y."/>
            <person name="Shay R."/>
            <person name="Jin S."/>
            <person name="Zhang X."/>
            <person name="Lucey K."/>
            <person name="Ballor N.R."/>
            <person name="Ottesen E."/>
            <person name="Rosenthal R."/>
            <person name="Allen A."/>
            <person name="Leadbetter J.R."/>
            <person name="Paulsen I.T."/>
        </authorList>
    </citation>
    <scope>NUCLEOTIDE SEQUENCE [LARGE SCALE GENOMIC DNA]</scope>
    <source>
        <strain evidence="4">ATCC BAA-887 / DSM 12427 / ZAS-2</strain>
    </source>
</reference>
<dbReference type="RefSeq" id="WP_015707769.1">
    <property type="nucleotide sequence ID" value="NC_015578.1"/>
</dbReference>
<keyword evidence="4" id="KW-1185">Reference proteome</keyword>
<name>F5YHE4_TREPZ</name>
<evidence type="ECO:0000256" key="1">
    <source>
        <dbReference type="SAM" id="SignalP"/>
    </source>
</evidence>
<gene>
    <name evidence="3" type="ordered locus">TREPR_2438</name>
</gene>
<protein>
    <recommendedName>
        <fullName evidence="2">FecR protein domain-containing protein</fullName>
    </recommendedName>
</protein>
<evidence type="ECO:0000313" key="3">
    <source>
        <dbReference type="EMBL" id="AEF86499.1"/>
    </source>
</evidence>
<keyword evidence="1" id="KW-0732">Signal</keyword>
<dbReference type="KEGG" id="tpi:TREPR_2438"/>
<dbReference type="PANTHER" id="PTHR38731">
    <property type="entry name" value="LIPL45-RELATED LIPOPROTEIN-RELATED"/>
    <property type="match status" value="1"/>
</dbReference>
<dbReference type="OrthoDB" id="368636at2"/>
<feature type="signal peptide" evidence="1">
    <location>
        <begin position="1"/>
        <end position="23"/>
    </location>
</feature>
<dbReference type="STRING" id="545694.TREPR_2438"/>
<dbReference type="HOGENOM" id="CLU_092443_0_0_12"/>
<dbReference type="eggNOG" id="COG4254">
    <property type="taxonomic scope" value="Bacteria"/>
</dbReference>
<dbReference type="Gene3D" id="2.60.120.1440">
    <property type="match status" value="1"/>
</dbReference>
<dbReference type="EMBL" id="CP001843">
    <property type="protein sequence ID" value="AEF86499.1"/>
    <property type="molecule type" value="Genomic_DNA"/>
</dbReference>
<evidence type="ECO:0000259" key="2">
    <source>
        <dbReference type="Pfam" id="PF04773"/>
    </source>
</evidence>